<dbReference type="GO" id="GO:0017150">
    <property type="term" value="F:tRNA dihydrouridine synthase activity"/>
    <property type="evidence" value="ECO:0007669"/>
    <property type="project" value="TreeGrafter"/>
</dbReference>
<keyword evidence="2" id="KW-0560">Oxidoreductase</keyword>
<dbReference type="PATRIC" id="fig|1307839.3.peg.2166"/>
<dbReference type="GO" id="GO:0003723">
    <property type="term" value="F:RNA binding"/>
    <property type="evidence" value="ECO:0007669"/>
    <property type="project" value="TreeGrafter"/>
</dbReference>
<evidence type="ECO:0000313" key="2">
    <source>
        <dbReference type="EMBL" id="ALO15690.1"/>
    </source>
</evidence>
<dbReference type="SUPFAM" id="SSF51395">
    <property type="entry name" value="FMN-linked oxidoreductases"/>
    <property type="match status" value="1"/>
</dbReference>
<keyword evidence="3" id="KW-1185">Reference proteome</keyword>
<dbReference type="CDD" id="cd02801">
    <property type="entry name" value="DUS_like_FMN"/>
    <property type="match status" value="1"/>
</dbReference>
<sequence>MDCFIHAAPLQGLTDYKFRNVFAQLFSGVDYFYAPYIRLSSKKEIKKANLRDINPKHNVGYTLIPQVLTNNSDDFLKVAKYIEETGYKELNWNLGCPYPMVTKKGMGAGMLNNPDAIVNLLERVCSTTNVQLSVKMRLGNELPGNIL</sequence>
<dbReference type="Proteomes" id="UP000064893">
    <property type="component" value="Chromosome"/>
</dbReference>
<dbReference type="EC" id="1.-.-.-" evidence="2"/>
<reference evidence="2 3" key="1">
    <citation type="submission" date="2015-11" db="EMBL/GenBank/DDBJ databases">
        <title>Description and complete genome sequence of a novel strain predominating in hypersaline microbial mats and representing a new family of the Bacteriodetes phylum.</title>
        <authorList>
            <person name="Spring S."/>
            <person name="Bunk B."/>
            <person name="Sproer C."/>
            <person name="Klenk H.-P."/>
        </authorList>
    </citation>
    <scope>NUCLEOTIDE SEQUENCE [LARGE SCALE GENOMIC DNA]</scope>
    <source>
        <strain evidence="2 3">L21-Spi-D4</strain>
    </source>
</reference>
<dbReference type="InterPro" id="IPR035587">
    <property type="entry name" value="DUS-like_FMN-bd"/>
</dbReference>
<dbReference type="Gene3D" id="3.20.20.70">
    <property type="entry name" value="Aldolase class I"/>
    <property type="match status" value="1"/>
</dbReference>
<name>A0A0S2I034_9BACT</name>
<dbReference type="InterPro" id="IPR013785">
    <property type="entry name" value="Aldolase_TIM"/>
</dbReference>
<proteinExistence type="predicted"/>
<accession>A0A0S2I034</accession>
<feature type="domain" description="DUS-like FMN-binding" evidence="1">
    <location>
        <begin position="7"/>
        <end position="140"/>
    </location>
</feature>
<gene>
    <name evidence="2" type="primary">dus_1</name>
    <name evidence="2" type="ORF">L21SP5_02053</name>
</gene>
<dbReference type="Pfam" id="PF01207">
    <property type="entry name" value="Dus"/>
    <property type="match status" value="1"/>
</dbReference>
<organism evidence="2 3">
    <name type="scientific">Salinivirga cyanobacteriivorans</name>
    <dbReference type="NCBI Taxonomy" id="1307839"/>
    <lineage>
        <taxon>Bacteria</taxon>
        <taxon>Pseudomonadati</taxon>
        <taxon>Bacteroidota</taxon>
        <taxon>Bacteroidia</taxon>
        <taxon>Bacteroidales</taxon>
        <taxon>Salinivirgaceae</taxon>
        <taxon>Salinivirga</taxon>
    </lineage>
</organism>
<protein>
    <submittedName>
        <fullName evidence="2">Putative tRNA-dihydrouridine synthase</fullName>
        <ecNumber evidence="2">1.-.-.-</ecNumber>
    </submittedName>
</protein>
<dbReference type="KEGG" id="blq:L21SP5_02053"/>
<dbReference type="AlphaFoldDB" id="A0A0S2I034"/>
<dbReference type="PANTHER" id="PTHR45846:SF1">
    <property type="entry name" value="TRNA-DIHYDROURIDINE(47) SYNTHASE [NAD(P)(+)]-LIKE"/>
    <property type="match status" value="1"/>
</dbReference>
<evidence type="ECO:0000313" key="3">
    <source>
        <dbReference type="Proteomes" id="UP000064893"/>
    </source>
</evidence>
<dbReference type="STRING" id="1307839.L21SP5_02053"/>
<dbReference type="EMBL" id="CP013118">
    <property type="protein sequence ID" value="ALO15690.1"/>
    <property type="molecule type" value="Genomic_DNA"/>
</dbReference>
<evidence type="ECO:0000259" key="1">
    <source>
        <dbReference type="Pfam" id="PF01207"/>
    </source>
</evidence>
<dbReference type="PANTHER" id="PTHR45846">
    <property type="entry name" value="TRNA-DIHYDROURIDINE(47) SYNTHASE [NAD(P)(+)]-LIKE"/>
    <property type="match status" value="1"/>
</dbReference>